<dbReference type="InParanoid" id="A0A061AI86"/>
<comment type="subcellular location">
    <subcellularLocation>
        <location evidence="1">Periplasm</location>
    </subcellularLocation>
</comment>
<dbReference type="STRING" id="35623.Aocu_12380"/>
<dbReference type="InterPro" id="IPR006059">
    <property type="entry name" value="SBP"/>
</dbReference>
<evidence type="ECO:0000256" key="2">
    <source>
        <dbReference type="ARBA" id="ARBA00022448"/>
    </source>
</evidence>
<dbReference type="Gene3D" id="3.40.190.10">
    <property type="entry name" value="Periplasmic binding protein-like II"/>
    <property type="match status" value="2"/>
</dbReference>
<dbReference type="OrthoDB" id="9782004at2"/>
<evidence type="ECO:0000313" key="6">
    <source>
        <dbReference type="Proteomes" id="UP000032434"/>
    </source>
</evidence>
<dbReference type="PANTHER" id="PTHR30222">
    <property type="entry name" value="SPERMIDINE/PUTRESCINE-BINDING PERIPLASMIC PROTEIN"/>
    <property type="match status" value="1"/>
</dbReference>
<dbReference type="GO" id="GO:0019808">
    <property type="term" value="F:polyamine binding"/>
    <property type="evidence" value="ECO:0007669"/>
    <property type="project" value="InterPro"/>
</dbReference>
<dbReference type="SUPFAM" id="SSF53850">
    <property type="entry name" value="Periplasmic binding protein-like II"/>
    <property type="match status" value="1"/>
</dbReference>
<name>A0A061AI86_9MOLU</name>
<dbReference type="PANTHER" id="PTHR30222:SF17">
    <property type="entry name" value="SPERMIDINE_PUTRESCINE-BINDING PERIPLASMIC PROTEIN"/>
    <property type="match status" value="1"/>
</dbReference>
<dbReference type="InterPro" id="IPR001188">
    <property type="entry name" value="Sperm_putr-bd"/>
</dbReference>
<gene>
    <name evidence="5" type="primary">potD2</name>
    <name evidence="5" type="ORF">Aocu_12380</name>
</gene>
<dbReference type="KEGG" id="aoc:Aocu_12380"/>
<dbReference type="EMBL" id="LK028559">
    <property type="protein sequence ID" value="CDR31311.1"/>
    <property type="molecule type" value="Genomic_DNA"/>
</dbReference>
<dbReference type="RefSeq" id="WP_045749742.1">
    <property type="nucleotide sequence ID" value="NZ_FUZK01000001.1"/>
</dbReference>
<evidence type="ECO:0000256" key="1">
    <source>
        <dbReference type="ARBA" id="ARBA00004418"/>
    </source>
</evidence>
<dbReference type="PRINTS" id="PR00909">
    <property type="entry name" value="SPERMDNBNDNG"/>
</dbReference>
<keyword evidence="2" id="KW-0813">Transport</keyword>
<dbReference type="HOGENOM" id="CLU_026974_1_3_14"/>
<evidence type="ECO:0000256" key="3">
    <source>
        <dbReference type="ARBA" id="ARBA00022729"/>
    </source>
</evidence>
<protein>
    <submittedName>
        <fullName evidence="5">Spermidine/Putrescine ABC transporter, periplasmic-binding protein PotD</fullName>
    </submittedName>
</protein>
<dbReference type="GO" id="GO:0042597">
    <property type="term" value="C:periplasmic space"/>
    <property type="evidence" value="ECO:0007669"/>
    <property type="project" value="UniProtKB-SubCell"/>
</dbReference>
<keyword evidence="3" id="KW-0732">Signal</keyword>
<organism evidence="5 6">
    <name type="scientific">Acholeplasma oculi</name>
    <dbReference type="NCBI Taxonomy" id="35623"/>
    <lineage>
        <taxon>Bacteria</taxon>
        <taxon>Bacillati</taxon>
        <taxon>Mycoplasmatota</taxon>
        <taxon>Mollicutes</taxon>
        <taxon>Acholeplasmatales</taxon>
        <taxon>Acholeplasmataceae</taxon>
        <taxon>Acholeplasma</taxon>
    </lineage>
</organism>
<keyword evidence="4" id="KW-0574">Periplasm</keyword>
<sequence length="379" mass="43491">MKKLFMMISLLLVTVILNGCTTNQKLLILNWGEYINEDLVILFEETYNVEVSISIADSNELFYSKIKSGTTAFDLVLPSDYMIEKMKREGLIQKIDFTKLSHYDRIDNPYMKGLEGIMSTMTEGSDEYFVPYFWGTFGLMYNRRITGLETALETHGWQAYFNPDLRPTNRVGMYDVAQYAYAAALLSHNLDPNGLPDDIQEGQTKTNITLAKETLVAANFQVFADDALKKDIQANNLDLAFVWTGDFLDMLYVDLDEGMAYDEKLYDIYIPENTMAFMDAFVIPTKARNTDLAHLFIDFFLDPANAYENASVVGYSTPLYNTYLEITTYEGDDEWLNNWSRAYLDYYPDSETFRGTPYASFEQSVMAQLNLMLNDVKTT</sequence>
<dbReference type="Proteomes" id="UP000032434">
    <property type="component" value="Chromosome 1"/>
</dbReference>
<dbReference type="GO" id="GO:0015846">
    <property type="term" value="P:polyamine transport"/>
    <property type="evidence" value="ECO:0007669"/>
    <property type="project" value="InterPro"/>
</dbReference>
<keyword evidence="6" id="KW-1185">Reference proteome</keyword>
<reference evidence="6" key="1">
    <citation type="submission" date="2014-05" db="EMBL/GenBank/DDBJ databases">
        <authorList>
            <person name="Kube M."/>
        </authorList>
    </citation>
    <scope>NUCLEOTIDE SEQUENCE [LARGE SCALE GENOMIC DNA]</scope>
</reference>
<dbReference type="PATRIC" id="fig|35623.3.peg.1238"/>
<accession>A0A061AI86</accession>
<evidence type="ECO:0000313" key="5">
    <source>
        <dbReference type="EMBL" id="CDR31311.1"/>
    </source>
</evidence>
<dbReference type="AlphaFoldDB" id="A0A061AI86"/>
<proteinExistence type="predicted"/>
<evidence type="ECO:0000256" key="4">
    <source>
        <dbReference type="ARBA" id="ARBA00022764"/>
    </source>
</evidence>
<dbReference type="Pfam" id="PF01547">
    <property type="entry name" value="SBP_bac_1"/>
    <property type="match status" value="1"/>
</dbReference>